<dbReference type="Pfam" id="PF04193">
    <property type="entry name" value="PQ-loop"/>
    <property type="match status" value="1"/>
</dbReference>
<dbReference type="AlphaFoldDB" id="A0A2A7MLC9"/>
<dbReference type="InterPro" id="IPR047662">
    <property type="entry name" value="SemiSWEET"/>
</dbReference>
<protein>
    <recommendedName>
        <fullName evidence="8">Sugar transporter SemiSWEET</fullName>
    </recommendedName>
</protein>
<evidence type="ECO:0000256" key="3">
    <source>
        <dbReference type="ARBA" id="ARBA00022989"/>
    </source>
</evidence>
<dbReference type="GO" id="GO:0051119">
    <property type="term" value="F:sugar transmembrane transporter activity"/>
    <property type="evidence" value="ECO:0007669"/>
    <property type="project" value="InterPro"/>
</dbReference>
<feature type="transmembrane region" description="Helical" evidence="5">
    <location>
        <begin position="55"/>
        <end position="74"/>
    </location>
</feature>
<evidence type="ECO:0000313" key="6">
    <source>
        <dbReference type="EMBL" id="PEG32505.1"/>
    </source>
</evidence>
<comment type="subcellular location">
    <subcellularLocation>
        <location evidence="1">Membrane</location>
        <topology evidence="1">Multi-pass membrane protein</topology>
    </subcellularLocation>
</comment>
<sequence>MIGTIAATLTTLGFLPQVIQVVKTKDTEAISLGMYFMTTIGIFLWAVYGMINKDIPVLMANSISFISASIILYHKIRYNKKYS</sequence>
<evidence type="ECO:0000256" key="5">
    <source>
        <dbReference type="SAM" id="Phobius"/>
    </source>
</evidence>
<feature type="transmembrane region" description="Helical" evidence="5">
    <location>
        <begin position="30"/>
        <end position="48"/>
    </location>
</feature>
<dbReference type="InterPro" id="IPR006603">
    <property type="entry name" value="PQ-loop_rpt"/>
</dbReference>
<dbReference type="Proteomes" id="UP000220840">
    <property type="component" value="Unassembled WGS sequence"/>
</dbReference>
<dbReference type="Gene3D" id="1.20.1280.290">
    <property type="match status" value="1"/>
</dbReference>
<evidence type="ECO:0000256" key="1">
    <source>
        <dbReference type="ARBA" id="ARBA00004141"/>
    </source>
</evidence>
<dbReference type="EMBL" id="PDCJ01000001">
    <property type="protein sequence ID" value="PEG32505.1"/>
    <property type="molecule type" value="Genomic_DNA"/>
</dbReference>
<comment type="caution">
    <text evidence="6">The sequence shown here is derived from an EMBL/GenBank/DDBJ whole genome shotgun (WGS) entry which is preliminary data.</text>
</comment>
<evidence type="ECO:0000256" key="2">
    <source>
        <dbReference type="ARBA" id="ARBA00022692"/>
    </source>
</evidence>
<evidence type="ECO:0000313" key="7">
    <source>
        <dbReference type="Proteomes" id="UP000220840"/>
    </source>
</evidence>
<dbReference type="STRING" id="137838.GCA_001458595_04025"/>
<reference evidence="6 7" key="1">
    <citation type="submission" date="2017-10" db="EMBL/GenBank/DDBJ databases">
        <title>Effective Description of Clostridium neonatale sp. nov. linked to necrotizing enterocolitis in neonates and a clarification of species assignable to the genus Clostridium (Prazmowski 1880) emend. Lawson and Rainey 2016.</title>
        <authorList>
            <person name="Bernard K."/>
            <person name="Burdz T."/>
            <person name="Wiebe D."/>
            <person name="Balcewich B."/>
            <person name="Alfa M."/>
            <person name="Bernier A.-M."/>
        </authorList>
    </citation>
    <scope>NUCLEOTIDE SEQUENCE [LARGE SCALE GENOMIC DNA]</scope>
    <source>
        <strain evidence="6 7">LCDC99A005</strain>
    </source>
</reference>
<dbReference type="RefSeq" id="WP_058296648.1">
    <property type="nucleotide sequence ID" value="NZ_CAKJVD010000083.1"/>
</dbReference>
<dbReference type="GO" id="GO:0016020">
    <property type="term" value="C:membrane"/>
    <property type="evidence" value="ECO:0007669"/>
    <property type="project" value="UniProtKB-SubCell"/>
</dbReference>
<gene>
    <name evidence="6" type="ORF">CQ394_12675</name>
</gene>
<keyword evidence="3 5" id="KW-1133">Transmembrane helix</keyword>
<name>A0A2A7MLC9_9CLOT</name>
<keyword evidence="4 5" id="KW-0472">Membrane</keyword>
<proteinExistence type="predicted"/>
<accession>A0A2A7MLC9</accession>
<evidence type="ECO:0000256" key="4">
    <source>
        <dbReference type="ARBA" id="ARBA00023136"/>
    </source>
</evidence>
<keyword evidence="7" id="KW-1185">Reference proteome</keyword>
<dbReference type="SMART" id="SM00679">
    <property type="entry name" value="CTNS"/>
    <property type="match status" value="1"/>
</dbReference>
<dbReference type="NCBIfam" id="NF037968">
    <property type="entry name" value="SemiSWEET_2"/>
    <property type="match status" value="1"/>
</dbReference>
<dbReference type="OrthoDB" id="9814012at2"/>
<evidence type="ECO:0008006" key="8">
    <source>
        <dbReference type="Google" id="ProtNLM"/>
    </source>
</evidence>
<organism evidence="6 7">
    <name type="scientific">Clostridium neonatale</name>
    <dbReference type="NCBI Taxonomy" id="137838"/>
    <lineage>
        <taxon>Bacteria</taxon>
        <taxon>Bacillati</taxon>
        <taxon>Bacillota</taxon>
        <taxon>Clostridia</taxon>
        <taxon>Eubacteriales</taxon>
        <taxon>Clostridiaceae</taxon>
        <taxon>Clostridium</taxon>
    </lineage>
</organism>
<keyword evidence="2 5" id="KW-0812">Transmembrane</keyword>